<evidence type="ECO:0000313" key="3">
    <source>
        <dbReference type="EMBL" id="GFS55751.1"/>
    </source>
</evidence>
<feature type="compositionally biased region" description="Low complexity" evidence="1">
    <location>
        <begin position="481"/>
        <end position="500"/>
    </location>
</feature>
<dbReference type="Proteomes" id="UP000886998">
    <property type="component" value="Unassembled WGS sequence"/>
</dbReference>
<dbReference type="EMBL" id="BMAV01027051">
    <property type="protein sequence ID" value="GFS55751.1"/>
    <property type="molecule type" value="Genomic_DNA"/>
</dbReference>
<feature type="compositionally biased region" description="Polar residues" evidence="1">
    <location>
        <begin position="375"/>
        <end position="390"/>
    </location>
</feature>
<name>A0A8X6IQH5_9ARAC</name>
<evidence type="ECO:0000313" key="4">
    <source>
        <dbReference type="Proteomes" id="UP000886998"/>
    </source>
</evidence>
<organism evidence="3 4">
    <name type="scientific">Trichonephila inaurata madagascariensis</name>
    <dbReference type="NCBI Taxonomy" id="2747483"/>
    <lineage>
        <taxon>Eukaryota</taxon>
        <taxon>Metazoa</taxon>
        <taxon>Ecdysozoa</taxon>
        <taxon>Arthropoda</taxon>
        <taxon>Chelicerata</taxon>
        <taxon>Arachnida</taxon>
        <taxon>Araneae</taxon>
        <taxon>Araneomorphae</taxon>
        <taxon>Entelegynae</taxon>
        <taxon>Araneoidea</taxon>
        <taxon>Nephilidae</taxon>
        <taxon>Trichonephila</taxon>
        <taxon>Trichonephila inaurata</taxon>
    </lineage>
</organism>
<feature type="chain" id="PRO_5036503344" evidence="2">
    <location>
        <begin position="23"/>
        <end position="610"/>
    </location>
</feature>
<evidence type="ECO:0000256" key="1">
    <source>
        <dbReference type="SAM" id="MobiDB-lite"/>
    </source>
</evidence>
<feature type="signal peptide" evidence="2">
    <location>
        <begin position="1"/>
        <end position="22"/>
    </location>
</feature>
<gene>
    <name evidence="3" type="primary">AVEN_164582_1</name>
    <name evidence="3" type="ORF">TNIN_383961</name>
</gene>
<feature type="compositionally biased region" description="Polar residues" evidence="1">
    <location>
        <begin position="264"/>
        <end position="280"/>
    </location>
</feature>
<feature type="compositionally biased region" description="Low complexity" evidence="1">
    <location>
        <begin position="358"/>
        <end position="373"/>
    </location>
</feature>
<proteinExistence type="predicted"/>
<sequence length="610" mass="66802">MATAARLLIALLLLTIGISTWAIASESEENNKISGEIQVCHRQQKQSIFSNYCATNEQTFDGLSRPPQSSSLVTSSLLSIPPRHVMPVQSGLPGHSHPHKDESIESRNDYPDIDDLSSFFDFDLGTSSESEKGYPNPPKTSRNKYYYYYKADGPRYYESEYPPKKQVVTPGSHYKPQDDQEVVSEMPSVNDSKSTISQAIVGPYQVSVVDGNSPLLSKLGLKKEDLEKLSGHTKRSIINASLVGSDSIPTATYAENPRPDYPQSGYTPNHPSSGYASNHPPSGYVPNHPPPSSPNSHPYEQPKYSQYSPDHTERQYRPSNDYYPVDAQQPHRSYGPGPAPAHPPPQGSYDPKSYMAVQNSAQQHQSSYSYGHSPPAQSNYNQYSSPTHNHYPSPPTSYAPKRSSGEPWRQSSPVHTDWDDKQSKKPETYHTQGPHAPHPPPTSYGSTPSNSAPHYPKPSYGGSVEKPGYRYATYSKPQTAPKPTYSGTSSSSSEYSSHKPSYPPPSSGYSTSVKAPSRAGSVSYAAPSHNHYHESSKPGITISFKAKSPSHGGGGGGGLKIPVSLNPLDVVKKLLPLSSLNPLNNKKVTIGITIENKKESHHDPHDYHSY</sequence>
<feature type="compositionally biased region" description="Basic and acidic residues" evidence="1">
    <location>
        <begin position="99"/>
        <end position="110"/>
    </location>
</feature>
<comment type="caution">
    <text evidence="3">The sequence shown here is derived from an EMBL/GenBank/DDBJ whole genome shotgun (WGS) entry which is preliminary data.</text>
</comment>
<dbReference type="OrthoDB" id="6434871at2759"/>
<keyword evidence="2" id="KW-0732">Signal</keyword>
<accession>A0A8X6IQH5</accession>
<feature type="compositionally biased region" description="Polar residues" evidence="1">
    <location>
        <begin position="443"/>
        <end position="452"/>
    </location>
</feature>
<feature type="region of interest" description="Disordered" evidence="1">
    <location>
        <begin position="248"/>
        <end position="560"/>
    </location>
</feature>
<feature type="compositionally biased region" description="Pro residues" evidence="1">
    <location>
        <begin position="337"/>
        <end position="346"/>
    </location>
</feature>
<dbReference type="AlphaFoldDB" id="A0A8X6IQH5"/>
<feature type="compositionally biased region" description="Basic and acidic residues" evidence="1">
    <location>
        <begin position="416"/>
        <end position="428"/>
    </location>
</feature>
<feature type="region of interest" description="Disordered" evidence="1">
    <location>
        <begin position="84"/>
        <end position="110"/>
    </location>
</feature>
<protein>
    <submittedName>
        <fullName evidence="3">Uncharacterized protein</fullName>
    </submittedName>
</protein>
<reference evidence="3" key="1">
    <citation type="submission" date="2020-08" db="EMBL/GenBank/DDBJ databases">
        <title>Multicomponent nature underlies the extraordinary mechanical properties of spider dragline silk.</title>
        <authorList>
            <person name="Kono N."/>
            <person name="Nakamura H."/>
            <person name="Mori M."/>
            <person name="Yoshida Y."/>
            <person name="Ohtoshi R."/>
            <person name="Malay A.D."/>
            <person name="Moran D.A.P."/>
            <person name="Tomita M."/>
            <person name="Numata K."/>
            <person name="Arakawa K."/>
        </authorList>
    </citation>
    <scope>NUCLEOTIDE SEQUENCE</scope>
</reference>
<evidence type="ECO:0000256" key="2">
    <source>
        <dbReference type="SAM" id="SignalP"/>
    </source>
</evidence>
<keyword evidence="4" id="KW-1185">Reference proteome</keyword>